<dbReference type="Gene3D" id="3.20.20.220">
    <property type="match status" value="1"/>
</dbReference>
<dbReference type="InterPro" id="IPR029041">
    <property type="entry name" value="FAD-linked_oxidoreductase-like"/>
</dbReference>
<dbReference type="GO" id="GO:0035999">
    <property type="term" value="P:tetrahydrofolate interconversion"/>
    <property type="evidence" value="ECO:0007669"/>
    <property type="project" value="UniProtKB-UniPathway"/>
</dbReference>
<evidence type="ECO:0000256" key="4">
    <source>
        <dbReference type="ARBA" id="ARBA00022827"/>
    </source>
</evidence>
<dbReference type="RefSeq" id="WP_178696449.1">
    <property type="nucleotide sequence ID" value="NZ_CP049075.1"/>
</dbReference>
<dbReference type="GO" id="GO:0006555">
    <property type="term" value="P:methionine metabolic process"/>
    <property type="evidence" value="ECO:0007669"/>
    <property type="project" value="InterPro"/>
</dbReference>
<evidence type="ECO:0000256" key="6">
    <source>
        <dbReference type="RuleBase" id="RU003862"/>
    </source>
</evidence>
<comment type="pathway">
    <text evidence="2 6">One-carbon metabolism; tetrahydrofolate interconversion.</text>
</comment>
<evidence type="ECO:0000256" key="5">
    <source>
        <dbReference type="ARBA" id="ARBA00023002"/>
    </source>
</evidence>
<evidence type="ECO:0000313" key="7">
    <source>
        <dbReference type="EMBL" id="QLI05310.1"/>
    </source>
</evidence>
<dbReference type="EMBL" id="CP049075">
    <property type="protein sequence ID" value="QLI05310.1"/>
    <property type="molecule type" value="Genomic_DNA"/>
</dbReference>
<organism evidence="7 8">
    <name type="scientific">Candidatus Campylobacter infans</name>
    <dbReference type="NCBI Taxonomy" id="2561898"/>
    <lineage>
        <taxon>Bacteria</taxon>
        <taxon>Pseudomonadati</taxon>
        <taxon>Campylobacterota</taxon>
        <taxon>Epsilonproteobacteria</taxon>
        <taxon>Campylobacterales</taxon>
        <taxon>Campylobacteraceae</taxon>
        <taxon>Campylobacter</taxon>
    </lineage>
</organism>
<dbReference type="AlphaFoldDB" id="A0A7H9CGT0"/>
<keyword evidence="4 6" id="KW-0274">FAD</keyword>
<comment type="cofactor">
    <cofactor evidence="1 6">
        <name>FAD</name>
        <dbReference type="ChEBI" id="CHEBI:57692"/>
    </cofactor>
</comment>
<dbReference type="UniPathway" id="UPA00193"/>
<dbReference type="InterPro" id="IPR003171">
    <property type="entry name" value="Mehydrof_redctse-like"/>
</dbReference>
<keyword evidence="8" id="KW-1185">Reference proteome</keyword>
<name>A0A7H9CGT0_9BACT</name>
<accession>A0A7H9CGT0</accession>
<dbReference type="KEGG" id="cinf:CINF_0795"/>
<keyword evidence="3 6" id="KW-0285">Flavoprotein</keyword>
<dbReference type="Pfam" id="PF02219">
    <property type="entry name" value="MTHFR"/>
    <property type="match status" value="1"/>
</dbReference>
<sequence length="301" mass="33684">MLRQKIKANSAGIILYGLTPPRIGTDFSKCEQIAKTQLERLENSGIDGLVIYDLQDESNRNQNERTFAFKDTIPPEIYHKNYLKNAYNAVIYKAVSKYNSNDLKEFLQNNNDLISVFVGVSSKKDIPKTKLSDAYKIKAQVAPNIILGGICIPERHIKKGDEDERVAHKIAQGCEFFITQAVYNPKNAIKFLDDYSYLCAYENVPRVPIIFTFTPCGDLATLSFMRWLGIDVPLSFQAALNASSNPLEMSIQTSLQSFKLLYDTGKKLGLSVGANIESISAKKSEIDASIRLLALIKNQVL</sequence>
<evidence type="ECO:0000256" key="1">
    <source>
        <dbReference type="ARBA" id="ARBA00001974"/>
    </source>
</evidence>
<dbReference type="GO" id="GO:0004489">
    <property type="term" value="F:methylenetetrahydrofolate reductase [NAD(P)H] activity"/>
    <property type="evidence" value="ECO:0007669"/>
    <property type="project" value="InterPro"/>
</dbReference>
<evidence type="ECO:0000256" key="2">
    <source>
        <dbReference type="ARBA" id="ARBA00004777"/>
    </source>
</evidence>
<evidence type="ECO:0000313" key="8">
    <source>
        <dbReference type="Proteomes" id="UP000509414"/>
    </source>
</evidence>
<keyword evidence="5 6" id="KW-0560">Oxidoreductase</keyword>
<proteinExistence type="inferred from homology"/>
<comment type="similarity">
    <text evidence="6">Belongs to the methylenetetrahydrofolate reductase family.</text>
</comment>
<protein>
    <recommendedName>
        <fullName evidence="6">Methylenetetrahydrofolate reductase</fullName>
    </recommendedName>
</protein>
<dbReference type="Proteomes" id="UP000509414">
    <property type="component" value="Chromosome"/>
</dbReference>
<gene>
    <name evidence="7" type="ORF">CINF_0795</name>
</gene>
<dbReference type="SUPFAM" id="SSF51730">
    <property type="entry name" value="FAD-linked oxidoreductase"/>
    <property type="match status" value="1"/>
</dbReference>
<evidence type="ECO:0000256" key="3">
    <source>
        <dbReference type="ARBA" id="ARBA00022630"/>
    </source>
</evidence>
<reference evidence="7 8" key="1">
    <citation type="submission" date="2020-02" db="EMBL/GenBank/DDBJ databases">
        <title>Complete genome sequence of the novel Campylobacter species Candidatus Campylobacter infans.</title>
        <authorList>
            <person name="Duim B."/>
            <person name="Zomer A."/>
            <person name="van der Graaf L."/>
            <person name="Wagenaar J."/>
        </authorList>
    </citation>
    <scope>NUCLEOTIDE SEQUENCE [LARGE SCALE GENOMIC DNA]</scope>
    <source>
        <strain evidence="7 8">19S00001</strain>
    </source>
</reference>